<dbReference type="PROSITE" id="PS51354">
    <property type="entry name" value="GLUTAREDOXIN_2"/>
    <property type="match status" value="1"/>
</dbReference>
<evidence type="ECO:0000256" key="2">
    <source>
        <dbReference type="ARBA" id="ARBA00022448"/>
    </source>
</evidence>
<keyword evidence="8" id="KW-1185">Reference proteome</keyword>
<dbReference type="GO" id="GO:0015035">
    <property type="term" value="F:protein-disulfide reductase activity"/>
    <property type="evidence" value="ECO:0007669"/>
    <property type="project" value="TreeGrafter"/>
</dbReference>
<dbReference type="AlphaFoldDB" id="A0A8S1ELC1"/>
<dbReference type="Pfam" id="PF00462">
    <property type="entry name" value="Glutaredoxin"/>
    <property type="match status" value="1"/>
</dbReference>
<gene>
    <name evidence="7" type="ORF">CBOVIS_LOCUS5441</name>
</gene>
<protein>
    <recommendedName>
        <fullName evidence="6">Glutaredoxin domain-containing protein</fullName>
    </recommendedName>
</protein>
<accession>A0A8S1ELC1</accession>
<dbReference type="PANTHER" id="PTHR46679">
    <property type="match status" value="1"/>
</dbReference>
<dbReference type="OrthoDB" id="418495at2759"/>
<keyword evidence="4" id="KW-1015">Disulfide bond</keyword>
<evidence type="ECO:0000313" key="7">
    <source>
        <dbReference type="EMBL" id="CAB3402896.1"/>
    </source>
</evidence>
<dbReference type="InterPro" id="IPR014025">
    <property type="entry name" value="Glutaredoxin_subgr"/>
</dbReference>
<comment type="caution">
    <text evidence="7">The sequence shown here is derived from an EMBL/GenBank/DDBJ whole genome shotgun (WGS) entry which is preliminary data.</text>
</comment>
<dbReference type="Gene3D" id="3.40.30.10">
    <property type="entry name" value="Glutaredoxin"/>
    <property type="match status" value="1"/>
</dbReference>
<feature type="domain" description="Glutaredoxin" evidence="6">
    <location>
        <begin position="298"/>
        <end position="364"/>
    </location>
</feature>
<reference evidence="7 8" key="1">
    <citation type="submission" date="2020-04" db="EMBL/GenBank/DDBJ databases">
        <authorList>
            <person name="Laetsch R D."/>
            <person name="Stevens L."/>
            <person name="Kumar S."/>
            <person name="Blaxter L. M."/>
        </authorList>
    </citation>
    <scope>NUCLEOTIDE SEQUENCE [LARGE SCALE GENOMIC DNA]</scope>
</reference>
<dbReference type="SUPFAM" id="SSF52833">
    <property type="entry name" value="Thioredoxin-like"/>
    <property type="match status" value="1"/>
</dbReference>
<evidence type="ECO:0000259" key="6">
    <source>
        <dbReference type="Pfam" id="PF00462"/>
    </source>
</evidence>
<dbReference type="InterPro" id="IPR036249">
    <property type="entry name" value="Thioredoxin-like_sf"/>
</dbReference>
<evidence type="ECO:0000256" key="5">
    <source>
        <dbReference type="ARBA" id="ARBA00023284"/>
    </source>
</evidence>
<evidence type="ECO:0000256" key="4">
    <source>
        <dbReference type="ARBA" id="ARBA00023157"/>
    </source>
</evidence>
<keyword evidence="2" id="KW-0813">Transport</keyword>
<comment type="similarity">
    <text evidence="1">Belongs to the glutaredoxin family.</text>
</comment>
<evidence type="ECO:0000256" key="3">
    <source>
        <dbReference type="ARBA" id="ARBA00022982"/>
    </source>
</evidence>
<dbReference type="GO" id="GO:0005739">
    <property type="term" value="C:mitochondrion"/>
    <property type="evidence" value="ECO:0007669"/>
    <property type="project" value="TreeGrafter"/>
</dbReference>
<keyword evidence="5" id="KW-0676">Redox-active center</keyword>
<dbReference type="PANTHER" id="PTHR46679:SF1">
    <property type="entry name" value="GLUTAREDOXIN-2, MITOCHONDRIAL"/>
    <property type="match status" value="1"/>
</dbReference>
<dbReference type="PRINTS" id="PR00160">
    <property type="entry name" value="GLUTAREDOXIN"/>
</dbReference>
<dbReference type="Proteomes" id="UP000494206">
    <property type="component" value="Unassembled WGS sequence"/>
</dbReference>
<evidence type="ECO:0000256" key="1">
    <source>
        <dbReference type="ARBA" id="ARBA00007787"/>
    </source>
</evidence>
<dbReference type="InterPro" id="IPR002109">
    <property type="entry name" value="Glutaredoxin"/>
</dbReference>
<name>A0A8S1ELC1_9PELO</name>
<keyword evidence="3" id="KW-0249">Electron transport</keyword>
<organism evidence="7 8">
    <name type="scientific">Caenorhabditis bovis</name>
    <dbReference type="NCBI Taxonomy" id="2654633"/>
    <lineage>
        <taxon>Eukaryota</taxon>
        <taxon>Metazoa</taxon>
        <taxon>Ecdysozoa</taxon>
        <taxon>Nematoda</taxon>
        <taxon>Chromadorea</taxon>
        <taxon>Rhabditida</taxon>
        <taxon>Rhabditina</taxon>
        <taxon>Rhabditomorpha</taxon>
        <taxon>Rhabditoidea</taxon>
        <taxon>Rhabditidae</taxon>
        <taxon>Peloderinae</taxon>
        <taxon>Caenorhabditis</taxon>
    </lineage>
</organism>
<sequence>MYIAKYTKMKRKVPLEELYYKMNSRKAIPPKVRELITDTLDDILHTNKQYLKIKHRLVEDLDFHDELYDDTEAFSMENIEDDQIGEIDDDEEENDECENTQNFQNMSFIDFGRMSRIEVYQKSLSKCDVVLKKEIRNCISLFYECGINLPGPESDEIRSDKSRQTKVLGTVFSIHMDNIKIKLNRNDKDVDHYYVYISPSKLGITEKELKNFKLGREITEYEMELIQIIEYILVEDRYKDIIEVVNELPSKYSHFEKNDIIRFLVNQKHLYDIDIMGGVKSKVNVEVIQNEVKTDPLVVYTKEHCEFCTRTKNLLADIKLPYKEINLDELKNKLPKEYLGIVNGLVYTTRQTSVPQIFVCGKFIGGHTELEALQRSGHLFEALAQCTGENAPREQ</sequence>
<evidence type="ECO:0000313" key="8">
    <source>
        <dbReference type="Proteomes" id="UP000494206"/>
    </source>
</evidence>
<proteinExistence type="inferred from homology"/>
<dbReference type="EMBL" id="CADEPM010000003">
    <property type="protein sequence ID" value="CAB3402896.1"/>
    <property type="molecule type" value="Genomic_DNA"/>
</dbReference>